<dbReference type="PANTHER" id="PTHR42648">
    <property type="entry name" value="TRANSPOSASE, PUTATIVE-RELATED"/>
    <property type="match status" value="1"/>
</dbReference>
<evidence type="ECO:0000256" key="1">
    <source>
        <dbReference type="SAM" id="Phobius"/>
    </source>
</evidence>
<organism evidence="3 4">
    <name type="scientific">Cannabis sativa</name>
    <name type="common">Hemp</name>
    <name type="synonym">Marijuana</name>
    <dbReference type="NCBI Taxonomy" id="3483"/>
    <lineage>
        <taxon>Eukaryota</taxon>
        <taxon>Viridiplantae</taxon>
        <taxon>Streptophyta</taxon>
        <taxon>Embryophyta</taxon>
        <taxon>Tracheophyta</taxon>
        <taxon>Spermatophyta</taxon>
        <taxon>Magnoliopsida</taxon>
        <taxon>eudicotyledons</taxon>
        <taxon>Gunneridae</taxon>
        <taxon>Pentapetalae</taxon>
        <taxon>rosids</taxon>
        <taxon>fabids</taxon>
        <taxon>Rosales</taxon>
        <taxon>Cannabaceae</taxon>
        <taxon>Cannabis</taxon>
    </lineage>
</organism>
<keyword evidence="1" id="KW-0812">Transmembrane</keyword>
<keyword evidence="4" id="KW-1185">Reference proteome</keyword>
<proteinExistence type="predicted"/>
<dbReference type="PROSITE" id="PS50994">
    <property type="entry name" value="INTEGRASE"/>
    <property type="match status" value="1"/>
</dbReference>
<protein>
    <recommendedName>
        <fullName evidence="2">Integrase catalytic domain-containing protein</fullName>
    </recommendedName>
</protein>
<evidence type="ECO:0000313" key="3">
    <source>
        <dbReference type="EnsemblPlants" id="cds.evm.model.06.1026"/>
    </source>
</evidence>
<name>A0A803PST9_CANSA</name>
<dbReference type="PANTHER" id="PTHR42648:SF28">
    <property type="entry name" value="TRANSPOSON-ENCODED PROTEIN WITH RIBONUCLEASE H-LIKE AND RETROVIRUS ZINC FINGER-LIKE DOMAINS"/>
    <property type="match status" value="1"/>
</dbReference>
<dbReference type="InterPro" id="IPR012337">
    <property type="entry name" value="RNaseH-like_sf"/>
</dbReference>
<dbReference type="Gramene" id="evm.model.06.1026">
    <property type="protein sequence ID" value="cds.evm.model.06.1026"/>
    <property type="gene ID" value="evm.TU.06.1026"/>
</dbReference>
<feature type="domain" description="Integrase catalytic" evidence="2">
    <location>
        <begin position="1"/>
        <end position="107"/>
    </location>
</feature>
<feature type="transmembrane region" description="Helical" evidence="1">
    <location>
        <begin position="61"/>
        <end position="86"/>
    </location>
</feature>
<dbReference type="Gene3D" id="3.30.420.10">
    <property type="entry name" value="Ribonuclease H-like superfamily/Ribonuclease H"/>
    <property type="match status" value="1"/>
</dbReference>
<reference evidence="3" key="2">
    <citation type="submission" date="2021-03" db="UniProtKB">
        <authorList>
            <consortium name="EnsemblPlants"/>
        </authorList>
    </citation>
    <scope>IDENTIFICATION</scope>
</reference>
<keyword evidence="1" id="KW-0472">Membrane</keyword>
<evidence type="ECO:0000313" key="4">
    <source>
        <dbReference type="Proteomes" id="UP000596661"/>
    </source>
</evidence>
<dbReference type="InterPro" id="IPR057670">
    <property type="entry name" value="SH3_retrovirus"/>
</dbReference>
<dbReference type="AlphaFoldDB" id="A0A803PST9"/>
<reference evidence="3" key="1">
    <citation type="submission" date="2018-11" db="EMBL/GenBank/DDBJ databases">
        <authorList>
            <person name="Grassa J C."/>
        </authorList>
    </citation>
    <scope>NUCLEOTIDE SEQUENCE [LARGE SCALE GENOMIC DNA]</scope>
</reference>
<sequence length="216" mass="25467">METQTRRKVKRFKIDNGLEFYSDIFTQFCTKIGIARHKTVFKNPQQNGLSKRFSRTILERVRCMLLSVNLSKIFWVEAVVTAMYLINRCPFTAIGMKTLEEVWFEHPLDLSRLRVFSYLAYAHIRKNKLEPRALKCMILGYLEGVKGYRLWCLEPRHKKCLISRDVVFNEVKMAYKERTNLTDSEPAQTAAFEPDELNFEVEFDDKPQADHDDDEP</sequence>
<dbReference type="EMBL" id="UZAU01000588">
    <property type="status" value="NOT_ANNOTATED_CDS"/>
    <property type="molecule type" value="Genomic_DNA"/>
</dbReference>
<dbReference type="Pfam" id="PF25597">
    <property type="entry name" value="SH3_retrovirus"/>
    <property type="match status" value="1"/>
</dbReference>
<dbReference type="Proteomes" id="UP000596661">
    <property type="component" value="Chromosome 6"/>
</dbReference>
<dbReference type="InterPro" id="IPR001584">
    <property type="entry name" value="Integrase_cat-core"/>
</dbReference>
<dbReference type="InterPro" id="IPR039537">
    <property type="entry name" value="Retrotran_Ty1/copia-like"/>
</dbReference>
<dbReference type="EnsemblPlants" id="evm.model.06.1026">
    <property type="protein sequence ID" value="cds.evm.model.06.1026"/>
    <property type="gene ID" value="evm.TU.06.1026"/>
</dbReference>
<keyword evidence="1" id="KW-1133">Transmembrane helix</keyword>
<dbReference type="GO" id="GO:0015074">
    <property type="term" value="P:DNA integration"/>
    <property type="evidence" value="ECO:0007669"/>
    <property type="project" value="InterPro"/>
</dbReference>
<dbReference type="InterPro" id="IPR036397">
    <property type="entry name" value="RNaseH_sf"/>
</dbReference>
<dbReference type="OMA" id="MHKEWIL"/>
<evidence type="ECO:0000259" key="2">
    <source>
        <dbReference type="PROSITE" id="PS50994"/>
    </source>
</evidence>
<dbReference type="GO" id="GO:0003676">
    <property type="term" value="F:nucleic acid binding"/>
    <property type="evidence" value="ECO:0007669"/>
    <property type="project" value="InterPro"/>
</dbReference>
<accession>A0A803PST9</accession>
<dbReference type="SUPFAM" id="SSF53098">
    <property type="entry name" value="Ribonuclease H-like"/>
    <property type="match status" value="1"/>
</dbReference>